<accession>A0A6H2A3V3</accession>
<protein>
    <submittedName>
        <fullName evidence="1">Uncharacterized protein</fullName>
    </submittedName>
</protein>
<gene>
    <name evidence="1" type="ORF">TM448A04708_0005</name>
</gene>
<name>A0A6H2A3V3_9ZZZZ</name>
<dbReference type="EMBL" id="MT144503">
    <property type="protein sequence ID" value="QJA54399.1"/>
    <property type="molecule type" value="Genomic_DNA"/>
</dbReference>
<evidence type="ECO:0000313" key="1">
    <source>
        <dbReference type="EMBL" id="QJA54399.1"/>
    </source>
</evidence>
<proteinExistence type="predicted"/>
<organism evidence="1">
    <name type="scientific">viral metagenome</name>
    <dbReference type="NCBI Taxonomy" id="1070528"/>
    <lineage>
        <taxon>unclassified sequences</taxon>
        <taxon>metagenomes</taxon>
        <taxon>organismal metagenomes</taxon>
    </lineage>
</organism>
<reference evidence="1" key="1">
    <citation type="submission" date="2020-03" db="EMBL/GenBank/DDBJ databases">
        <title>The deep terrestrial virosphere.</title>
        <authorList>
            <person name="Holmfeldt K."/>
            <person name="Nilsson E."/>
            <person name="Simone D."/>
            <person name="Lopez-Fernandez M."/>
            <person name="Wu X."/>
            <person name="de Brujin I."/>
            <person name="Lundin D."/>
            <person name="Andersson A."/>
            <person name="Bertilsson S."/>
            <person name="Dopson M."/>
        </authorList>
    </citation>
    <scope>NUCLEOTIDE SEQUENCE</scope>
    <source>
        <strain evidence="1">TM448A04708</strain>
    </source>
</reference>
<dbReference type="AlphaFoldDB" id="A0A6H2A3V3"/>
<sequence length="69" mass="8128">MSEMIDCFWREGNLCRRYKVEEEKNLICSSQEHVCKRREDLILIVVGEQISPPLWSGSRIIGFQLRMGI</sequence>